<dbReference type="CDD" id="cd00212">
    <property type="entry name" value="PTS_IIB_glc"/>
    <property type="match status" value="1"/>
</dbReference>
<dbReference type="SUPFAM" id="SSF51261">
    <property type="entry name" value="Duplicated hybrid motif"/>
    <property type="match status" value="1"/>
</dbReference>
<dbReference type="Gene3D" id="2.70.70.10">
    <property type="entry name" value="Glucose Permease (Domain IIA)"/>
    <property type="match status" value="1"/>
</dbReference>
<evidence type="ECO:0000256" key="5">
    <source>
        <dbReference type="ARBA" id="ARBA00022679"/>
    </source>
</evidence>
<dbReference type="InterPro" id="IPR050558">
    <property type="entry name" value="PTS_Sugar-Specific_Components"/>
</dbReference>
<evidence type="ECO:0000256" key="1">
    <source>
        <dbReference type="ARBA" id="ARBA00004651"/>
    </source>
</evidence>
<keyword evidence="10 12" id="KW-0472">Membrane</keyword>
<evidence type="ECO:0000313" key="16">
    <source>
        <dbReference type="EMBL" id="QCP33583.1"/>
    </source>
</evidence>
<evidence type="ECO:0000256" key="3">
    <source>
        <dbReference type="ARBA" id="ARBA00022475"/>
    </source>
</evidence>
<dbReference type="InterPro" id="IPR011297">
    <property type="entry name" value="PTS_IIABC_b_glu"/>
</dbReference>
<evidence type="ECO:0000259" key="14">
    <source>
        <dbReference type="PROSITE" id="PS51098"/>
    </source>
</evidence>
<dbReference type="SUPFAM" id="SSF55604">
    <property type="entry name" value="Glucose permease domain IIB"/>
    <property type="match status" value="1"/>
</dbReference>
<feature type="transmembrane region" description="Helical" evidence="12">
    <location>
        <begin position="143"/>
        <end position="166"/>
    </location>
</feature>
<dbReference type="InterPro" id="IPR003352">
    <property type="entry name" value="PTS_EIIC"/>
</dbReference>
<accession>A0A4P8ICZ5</accession>
<dbReference type="OrthoDB" id="92465at2"/>
<dbReference type="Proteomes" id="UP000298653">
    <property type="component" value="Chromosome"/>
</dbReference>
<feature type="domain" description="PTS EIIA type-1" evidence="13">
    <location>
        <begin position="493"/>
        <end position="597"/>
    </location>
</feature>
<evidence type="ECO:0000256" key="2">
    <source>
        <dbReference type="ARBA" id="ARBA00022448"/>
    </source>
</evidence>
<evidence type="ECO:0000256" key="8">
    <source>
        <dbReference type="ARBA" id="ARBA00022777"/>
    </source>
</evidence>
<dbReference type="GO" id="GO:0008982">
    <property type="term" value="F:protein-N(PI)-phosphohistidine-sugar phosphotransferase activity"/>
    <property type="evidence" value="ECO:0007669"/>
    <property type="project" value="InterPro"/>
</dbReference>
<keyword evidence="9 12" id="KW-1133">Transmembrane helix</keyword>
<evidence type="ECO:0000259" key="13">
    <source>
        <dbReference type="PROSITE" id="PS51093"/>
    </source>
</evidence>
<feature type="domain" description="PTS EIIC type-1" evidence="15">
    <location>
        <begin position="104"/>
        <end position="457"/>
    </location>
</feature>
<dbReference type="GO" id="GO:0090589">
    <property type="term" value="F:protein-phosphocysteine-trehalose phosphotransferase system transporter activity"/>
    <property type="evidence" value="ECO:0007669"/>
    <property type="project" value="TreeGrafter"/>
</dbReference>
<dbReference type="NCBIfam" id="TIGR01995">
    <property type="entry name" value="PTS-II-ABC-beta"/>
    <property type="match status" value="1"/>
</dbReference>
<feature type="transmembrane region" description="Helical" evidence="12">
    <location>
        <begin position="212"/>
        <end position="231"/>
    </location>
</feature>
<dbReference type="NCBIfam" id="TIGR00830">
    <property type="entry name" value="PTBA"/>
    <property type="match status" value="1"/>
</dbReference>
<reference evidence="16 17" key="1">
    <citation type="submission" date="2019-05" db="EMBL/GenBank/DDBJ databases">
        <title>Complete genome sequencing of Anaerostipes rhamnosivorans.</title>
        <authorList>
            <person name="Bui T.P.N."/>
            <person name="de Vos W.M."/>
        </authorList>
    </citation>
    <scope>NUCLEOTIDE SEQUENCE [LARGE SCALE GENOMIC DNA]</scope>
    <source>
        <strain evidence="16 17">1y2</strain>
    </source>
</reference>
<dbReference type="GO" id="GO:0005886">
    <property type="term" value="C:plasma membrane"/>
    <property type="evidence" value="ECO:0007669"/>
    <property type="project" value="UniProtKB-SubCell"/>
</dbReference>
<dbReference type="PANTHER" id="PTHR30175:SF1">
    <property type="entry name" value="PTS SYSTEM ARBUTIN-, CELLOBIOSE-, AND SALICIN-SPECIFIC EIIBC COMPONENT-RELATED"/>
    <property type="match status" value="1"/>
</dbReference>
<feature type="transmembrane region" description="Helical" evidence="12">
    <location>
        <begin position="379"/>
        <end position="409"/>
    </location>
</feature>
<dbReference type="PROSITE" id="PS51103">
    <property type="entry name" value="PTS_EIIC_TYPE_1"/>
    <property type="match status" value="1"/>
</dbReference>
<feature type="transmembrane region" description="Helical" evidence="12">
    <location>
        <begin position="352"/>
        <end position="372"/>
    </location>
</feature>
<dbReference type="GO" id="GO:0016301">
    <property type="term" value="F:kinase activity"/>
    <property type="evidence" value="ECO:0007669"/>
    <property type="project" value="UniProtKB-KW"/>
</dbReference>
<dbReference type="Gene3D" id="3.30.1360.60">
    <property type="entry name" value="Glucose permease domain IIB"/>
    <property type="match status" value="1"/>
</dbReference>
<evidence type="ECO:0000256" key="6">
    <source>
        <dbReference type="ARBA" id="ARBA00022683"/>
    </source>
</evidence>
<dbReference type="PROSITE" id="PS51093">
    <property type="entry name" value="PTS_EIIA_TYPE_1"/>
    <property type="match status" value="1"/>
</dbReference>
<dbReference type="PANTHER" id="PTHR30175">
    <property type="entry name" value="PHOSPHOTRANSFERASE SYSTEM TRANSPORT PROTEIN"/>
    <property type="match status" value="1"/>
</dbReference>
<dbReference type="InterPro" id="IPR001127">
    <property type="entry name" value="PTS_EIIA_1_perm"/>
</dbReference>
<gene>
    <name evidence="16" type="ORF">AR1Y2_0129</name>
</gene>
<keyword evidence="3" id="KW-1003">Cell membrane</keyword>
<dbReference type="InterPro" id="IPR018113">
    <property type="entry name" value="PTrfase_EIIB_Cys"/>
</dbReference>
<feature type="transmembrane region" description="Helical" evidence="12">
    <location>
        <begin position="284"/>
        <end position="307"/>
    </location>
</feature>
<feature type="transmembrane region" description="Helical" evidence="12">
    <location>
        <begin position="173"/>
        <end position="192"/>
    </location>
</feature>
<keyword evidence="4" id="KW-0762">Sugar transport</keyword>
<name>A0A4P8ICZ5_9FIRM</name>
<feature type="domain" description="PTS EIIB type-1" evidence="14">
    <location>
        <begin position="4"/>
        <end position="86"/>
    </location>
</feature>
<dbReference type="Pfam" id="PF00367">
    <property type="entry name" value="PTS_EIIB"/>
    <property type="match status" value="1"/>
</dbReference>
<dbReference type="AlphaFoldDB" id="A0A4P8ICZ5"/>
<dbReference type="InterPro" id="IPR013013">
    <property type="entry name" value="PTS_EIIC_1"/>
</dbReference>
<evidence type="ECO:0000256" key="7">
    <source>
        <dbReference type="ARBA" id="ARBA00022692"/>
    </source>
</evidence>
<evidence type="ECO:0000256" key="4">
    <source>
        <dbReference type="ARBA" id="ARBA00022597"/>
    </source>
</evidence>
<dbReference type="InterPro" id="IPR036878">
    <property type="entry name" value="Glu_permease_IIB"/>
</dbReference>
<dbReference type="InterPro" id="IPR011055">
    <property type="entry name" value="Dup_hybrid_motif"/>
</dbReference>
<dbReference type="Pfam" id="PF02378">
    <property type="entry name" value="PTS_EIIC"/>
    <property type="match status" value="1"/>
</dbReference>
<evidence type="ECO:0000256" key="10">
    <source>
        <dbReference type="ARBA" id="ARBA00023136"/>
    </source>
</evidence>
<dbReference type="EMBL" id="CP040058">
    <property type="protein sequence ID" value="QCP33583.1"/>
    <property type="molecule type" value="Genomic_DNA"/>
</dbReference>
<dbReference type="FunFam" id="3.30.1360.60:FF:000001">
    <property type="entry name" value="PTS system glucose-specific IIBC component PtsG"/>
    <property type="match status" value="1"/>
</dbReference>
<protein>
    <submittedName>
        <fullName evidence="16">PTS system, beta-glucoside-specific IIB component</fullName>
    </submittedName>
</protein>
<organism evidence="16 17">
    <name type="scientific">Anaerostipes rhamnosivorans</name>
    <dbReference type="NCBI Taxonomy" id="1229621"/>
    <lineage>
        <taxon>Bacteria</taxon>
        <taxon>Bacillati</taxon>
        <taxon>Bacillota</taxon>
        <taxon>Clostridia</taxon>
        <taxon>Lachnospirales</taxon>
        <taxon>Lachnospiraceae</taxon>
        <taxon>Anaerostipes</taxon>
    </lineage>
</organism>
<sequence length="624" mass="66097">MTNKQMAEEILQKVGGKRNVISYSHCSTRLRLDLKDSSKIDRESLDKLDGILSVMDVAGQTQIVLGPQVQYIYEELQGIFPQSSSASSDAGSQKKKGFLGSALEIISSLFTPLIDVLIGAGILKGLLSILTASGLLTDASGTYQILNAAADSLYYFLPVVLAITCAKRFKTNMFVSVTIAGALLYPNLTALYDAGKAISFLGIPVQLTTFKSSVFPIIFAILLLSYVEKGLAKLLPEKIRSRIAPFFSLLIVVPVTITVFGPLGSMLSNTIAGFYMNLYGFNPMIAGGFIGAIAQVLVIFGIHWGLFPIIFSNIEKFGFDTILAVFGPSIIAQSGAAFGVWLKTKDQRLKQIAAPAALMGFFGISEPAIYGITLKYRRAFAAAIIGGGIGGAVAGACGARAMAVAVAAIPTFPAYFGAGFTGFIIAYFGAFLISAVLTYLFGFNDSMIPESERADANITADHTELGTSTCKAVAIKVHAPADGTVLPLNKVKDPAFSSEALGKGIAVIPKNGQITAPVAGTVAAVYPTLHAYGIVSENQEEFLIHIGIDTVKLDGKYFTSHVKTGDIVMPGDLIAAAEIDEIKKAGFDPTVIIVDTSGGSERKMTLLREGSVSSQEDLLLIESL</sequence>
<dbReference type="GO" id="GO:0009401">
    <property type="term" value="P:phosphoenolpyruvate-dependent sugar phosphotransferase system"/>
    <property type="evidence" value="ECO:0007669"/>
    <property type="project" value="UniProtKB-KW"/>
</dbReference>
<keyword evidence="2" id="KW-0813">Transport</keyword>
<dbReference type="GO" id="GO:0015771">
    <property type="term" value="P:trehalose transport"/>
    <property type="evidence" value="ECO:0007669"/>
    <property type="project" value="TreeGrafter"/>
</dbReference>
<keyword evidence="17" id="KW-1185">Reference proteome</keyword>
<proteinExistence type="predicted"/>
<evidence type="ECO:0000256" key="12">
    <source>
        <dbReference type="SAM" id="Phobius"/>
    </source>
</evidence>
<feature type="active site" description="Phosphocysteine intermediate; for EIIB activity" evidence="11">
    <location>
        <position position="26"/>
    </location>
</feature>
<evidence type="ECO:0000313" key="17">
    <source>
        <dbReference type="Proteomes" id="UP000298653"/>
    </source>
</evidence>
<dbReference type="PROSITE" id="PS01035">
    <property type="entry name" value="PTS_EIIB_TYPE_1_CYS"/>
    <property type="match status" value="1"/>
</dbReference>
<evidence type="ECO:0000259" key="15">
    <source>
        <dbReference type="PROSITE" id="PS51103"/>
    </source>
</evidence>
<evidence type="ECO:0000256" key="11">
    <source>
        <dbReference type="PROSITE-ProRule" id="PRU00421"/>
    </source>
</evidence>
<feature type="transmembrane region" description="Helical" evidence="12">
    <location>
        <begin position="415"/>
        <end position="441"/>
    </location>
</feature>
<feature type="transmembrane region" description="Helical" evidence="12">
    <location>
        <begin position="102"/>
        <end position="123"/>
    </location>
</feature>
<evidence type="ECO:0000256" key="9">
    <source>
        <dbReference type="ARBA" id="ARBA00022989"/>
    </source>
</evidence>
<keyword evidence="7 12" id="KW-0812">Transmembrane</keyword>
<dbReference type="RefSeq" id="WP_054335585.1">
    <property type="nucleotide sequence ID" value="NZ_CP040058.1"/>
</dbReference>
<feature type="transmembrane region" description="Helical" evidence="12">
    <location>
        <begin position="319"/>
        <end position="340"/>
    </location>
</feature>
<dbReference type="PROSITE" id="PS51098">
    <property type="entry name" value="PTS_EIIB_TYPE_1"/>
    <property type="match status" value="1"/>
</dbReference>
<dbReference type="Pfam" id="PF00358">
    <property type="entry name" value="PTS_EIIA_1"/>
    <property type="match status" value="1"/>
</dbReference>
<comment type="subcellular location">
    <subcellularLocation>
        <location evidence="1">Cell membrane</location>
        <topology evidence="1">Multi-pass membrane protein</topology>
    </subcellularLocation>
</comment>
<dbReference type="InterPro" id="IPR001996">
    <property type="entry name" value="PTS_IIB_1"/>
</dbReference>
<keyword evidence="5" id="KW-0808">Transferase</keyword>
<feature type="transmembrane region" description="Helical" evidence="12">
    <location>
        <begin position="243"/>
        <end position="264"/>
    </location>
</feature>
<keyword evidence="6" id="KW-0598">Phosphotransferase system</keyword>
<dbReference type="KEGG" id="arf:AR1Y2_0129"/>
<keyword evidence="8" id="KW-0418">Kinase</keyword>